<comment type="caution">
    <text evidence="2">The sequence shown here is derived from an EMBL/GenBank/DDBJ whole genome shotgun (WGS) entry which is preliminary data.</text>
</comment>
<evidence type="ECO:0000259" key="1">
    <source>
        <dbReference type="SMART" id="SM00382"/>
    </source>
</evidence>
<dbReference type="AlphaFoldDB" id="A0A0F9E497"/>
<evidence type="ECO:0000313" key="2">
    <source>
        <dbReference type="EMBL" id="KKL24721.1"/>
    </source>
</evidence>
<dbReference type="Pfam" id="PF13304">
    <property type="entry name" value="AAA_21"/>
    <property type="match status" value="1"/>
</dbReference>
<dbReference type="Gene3D" id="3.40.50.300">
    <property type="entry name" value="P-loop containing nucleotide triphosphate hydrolases"/>
    <property type="match status" value="2"/>
</dbReference>
<name>A0A0F9E497_9ZZZZ</name>
<dbReference type="PANTHER" id="PTHR43581:SF4">
    <property type="entry name" value="ATP_GTP PHOSPHATASE"/>
    <property type="match status" value="1"/>
</dbReference>
<dbReference type="InterPro" id="IPR027417">
    <property type="entry name" value="P-loop_NTPase"/>
</dbReference>
<dbReference type="GO" id="GO:0005524">
    <property type="term" value="F:ATP binding"/>
    <property type="evidence" value="ECO:0007669"/>
    <property type="project" value="InterPro"/>
</dbReference>
<protein>
    <recommendedName>
        <fullName evidence="1">AAA+ ATPase domain-containing protein</fullName>
    </recommendedName>
</protein>
<dbReference type="InterPro" id="IPR003593">
    <property type="entry name" value="AAA+_ATPase"/>
</dbReference>
<dbReference type="EMBL" id="LAZR01036483">
    <property type="protein sequence ID" value="KKL24721.1"/>
    <property type="molecule type" value="Genomic_DNA"/>
</dbReference>
<dbReference type="GO" id="GO:0016887">
    <property type="term" value="F:ATP hydrolysis activity"/>
    <property type="evidence" value="ECO:0007669"/>
    <property type="project" value="InterPro"/>
</dbReference>
<proteinExistence type="predicted"/>
<sequence>MKIQRLKLSSFKYFEDQTIELNDGINVIIGENNAGKTSLIQAIAAIFNIPFGGSIENDFPSKLIDPPFTTRIEIDVLLKEQELNILRGIKNIDIQRSRRFNEEEWDKIKYFIVENNLSFKLRLDVEVSDRNNVQLRRGGINREDLEIFLRVNELRELIYDLNEDFDDNALMNKINVNLNQILFNSVNNPQNLPFRPLILFPFLSDFSSNESFISYNNLQQSLKGDYRNRNIRSQLFHLKRKNPDAFTQFSRRMEENFQGIKDVDIEYDFDNGYLNLKLDSYGRDISLYGGGTQTFAHIFSIIGFEDVSTILIDEPDAHLHASLAEKFVEYLKELSISKQIIFTTHLPGIIDIVPIDSIISIELENGKAIFNKPANEKDLINQLSKMGIFPSIYVRELLKRAEIIIFTEGVTDKPILNQFILKYQKKVNYEKIIPKIEYLPIGKRYSSDLNKMKTGILNFLNGKIILYI</sequence>
<gene>
    <name evidence="2" type="ORF">LCGC14_2412480</name>
</gene>
<dbReference type="InterPro" id="IPR051396">
    <property type="entry name" value="Bact_Antivir_Def_Nuclease"/>
</dbReference>
<dbReference type="PANTHER" id="PTHR43581">
    <property type="entry name" value="ATP/GTP PHOSPHATASE"/>
    <property type="match status" value="1"/>
</dbReference>
<reference evidence="2" key="1">
    <citation type="journal article" date="2015" name="Nature">
        <title>Complex archaea that bridge the gap between prokaryotes and eukaryotes.</title>
        <authorList>
            <person name="Spang A."/>
            <person name="Saw J.H."/>
            <person name="Jorgensen S.L."/>
            <person name="Zaremba-Niedzwiedzka K."/>
            <person name="Martijn J."/>
            <person name="Lind A.E."/>
            <person name="van Eijk R."/>
            <person name="Schleper C."/>
            <person name="Guy L."/>
            <person name="Ettema T.J."/>
        </authorList>
    </citation>
    <scope>NUCLEOTIDE SEQUENCE</scope>
</reference>
<dbReference type="SMART" id="SM00382">
    <property type="entry name" value="AAA"/>
    <property type="match status" value="1"/>
</dbReference>
<accession>A0A0F9E497</accession>
<dbReference type="InterPro" id="IPR003959">
    <property type="entry name" value="ATPase_AAA_core"/>
</dbReference>
<dbReference type="SUPFAM" id="SSF52540">
    <property type="entry name" value="P-loop containing nucleoside triphosphate hydrolases"/>
    <property type="match status" value="1"/>
</dbReference>
<feature type="non-terminal residue" evidence="2">
    <location>
        <position position="468"/>
    </location>
</feature>
<feature type="domain" description="AAA+ ATPase" evidence="1">
    <location>
        <begin position="22"/>
        <end position="365"/>
    </location>
</feature>
<organism evidence="2">
    <name type="scientific">marine sediment metagenome</name>
    <dbReference type="NCBI Taxonomy" id="412755"/>
    <lineage>
        <taxon>unclassified sequences</taxon>
        <taxon>metagenomes</taxon>
        <taxon>ecological metagenomes</taxon>
    </lineage>
</organism>